<name>F4QED9_CACFS</name>
<dbReference type="InterPro" id="IPR003107">
    <property type="entry name" value="HAT"/>
</dbReference>
<evidence type="ECO:0000256" key="3">
    <source>
        <dbReference type="ARBA" id="ARBA00022552"/>
    </source>
</evidence>
<dbReference type="Gene3D" id="1.25.40.10">
    <property type="entry name" value="Tetratricopeptide repeat domain"/>
    <property type="match status" value="1"/>
</dbReference>
<keyword evidence="10" id="KW-1185">Reference proteome</keyword>
<evidence type="ECO:0000259" key="7">
    <source>
        <dbReference type="Pfam" id="PF08640"/>
    </source>
</evidence>
<proteinExistence type="inferred from homology"/>
<dbReference type="OrthoDB" id="28112at2759"/>
<evidence type="ECO:0000256" key="4">
    <source>
        <dbReference type="ARBA" id="ARBA00022737"/>
    </source>
</evidence>
<evidence type="ECO:0000256" key="1">
    <source>
        <dbReference type="ARBA" id="ARBA00004604"/>
    </source>
</evidence>
<organism evidence="9 10">
    <name type="scientific">Cavenderia fasciculata</name>
    <name type="common">Slime mold</name>
    <name type="synonym">Dictyostelium fasciculatum</name>
    <dbReference type="NCBI Taxonomy" id="261658"/>
    <lineage>
        <taxon>Eukaryota</taxon>
        <taxon>Amoebozoa</taxon>
        <taxon>Evosea</taxon>
        <taxon>Eumycetozoa</taxon>
        <taxon>Dictyostelia</taxon>
        <taxon>Acytosteliales</taxon>
        <taxon>Cavenderiaceae</taxon>
        <taxon>Cavenderia</taxon>
    </lineage>
</organism>
<comment type="similarity">
    <text evidence="2">Belongs to the UTP6 family.</text>
</comment>
<dbReference type="Pfam" id="PF24892">
    <property type="entry name" value="UTP6_C"/>
    <property type="match status" value="1"/>
</dbReference>
<reference evidence="10" key="1">
    <citation type="journal article" date="2011" name="Genome Res.">
        <title>Phylogeny-wide analysis of social amoeba genomes highlights ancient origins for complex intercellular communication.</title>
        <authorList>
            <person name="Heidel A.J."/>
            <person name="Lawal H.M."/>
            <person name="Felder M."/>
            <person name="Schilde C."/>
            <person name="Helps N.R."/>
            <person name="Tunggal B."/>
            <person name="Rivero F."/>
            <person name="John U."/>
            <person name="Schleicher M."/>
            <person name="Eichinger L."/>
            <person name="Platzer M."/>
            <person name="Noegel A.A."/>
            <person name="Schaap P."/>
            <person name="Gloeckner G."/>
        </authorList>
    </citation>
    <scope>NUCLEOTIDE SEQUENCE [LARGE SCALE GENOMIC DNA]</scope>
    <source>
        <strain evidence="10">SH3</strain>
    </source>
</reference>
<dbReference type="SUPFAM" id="SSF48452">
    <property type="entry name" value="TPR-like"/>
    <property type="match status" value="1"/>
</dbReference>
<gene>
    <name evidence="9" type="primary">utp6</name>
    <name evidence="9" type="ORF">DFA_11850</name>
</gene>
<feature type="region of interest" description="Disordered" evidence="6">
    <location>
        <begin position="224"/>
        <end position="258"/>
    </location>
</feature>
<dbReference type="RefSeq" id="XP_004350794.1">
    <property type="nucleotide sequence ID" value="XM_004350743.1"/>
</dbReference>
<keyword evidence="3" id="KW-0698">rRNA processing</keyword>
<dbReference type="PANTHER" id="PTHR23271:SF1">
    <property type="entry name" value="U3 SMALL NUCLEOLAR RNA-ASSOCIATED PROTEIN 6 HOMOLOG"/>
    <property type="match status" value="1"/>
</dbReference>
<keyword evidence="5" id="KW-0539">Nucleus</keyword>
<evidence type="ECO:0000256" key="6">
    <source>
        <dbReference type="SAM" id="MobiDB-lite"/>
    </source>
</evidence>
<protein>
    <submittedName>
        <fullName evidence="9">U3 snoRNP protein</fullName>
    </submittedName>
</protein>
<feature type="compositionally biased region" description="Acidic residues" evidence="6">
    <location>
        <begin position="231"/>
        <end position="247"/>
    </location>
</feature>
<evidence type="ECO:0000313" key="9">
    <source>
        <dbReference type="EMBL" id="EGG14086.1"/>
    </source>
</evidence>
<sequence>MDRVNKHLASLEDATMELVTEGYFTKQQYRSIMDKRKDFEVKLTGNSVVKKALTMKYIKYELQLDADLHVAYQAKQKKFGREIHYIKSLRSPLKHALDLFHKLCEKSNDERLWLSYLNIRIARASHAGTSTILSKALQKLPLSPALWRTAAAFEFEVNSRIASARNLIQLGIQYNPSDRSLWHYFFQMELSYVSQLINNININESQKKVKIEILKKKQEKMDIDVKKQKDDSDDDKEQLEDEEEVGENGETVSKKPTSDLLAEQLAKGGENRFITFGKEMFEADTLLNSSVIQGKIAIIIYQAATKKISNDFKFRQEFHKITRKFSEVGKRNKETMELTMTLEKNVTEAILKSLQEDFSANQIEMWMMIASIELGEGSNTESSSSSSSLEESRLKKMLQVLNNGFKNIATEKYVAQVETILMENVFDKLNVGNEQDWPLIQMAKEYLLSLYEQANKQGVLGEQGISSLVQLYINTNQIEKAIKLAESSVVKLPTSIILWTLRNNLLNKQSLLNGGESLDMVTLYEEGFSKLFPVAISTISTQSITAQQFKLYEKYAIQYFDSKLNQTNLKTDSKKTLELFKKLMRSLNGLKDIQNAVKLYFIDYLYMNNVDNNQWQEAYSLVLQFRPISREFYLRTILYIQERQNVDPNQVRSVYETYFQNKDFAASDTETWINYFRFELRVTKDIAKANIIASRAKKSLSSPLAFINSTQ</sequence>
<accession>F4QED9</accession>
<dbReference type="KEGG" id="dfa:DFA_11850"/>
<dbReference type="InterPro" id="IPR056907">
    <property type="entry name" value="UTP6_C"/>
</dbReference>
<dbReference type="GO" id="GO:0000462">
    <property type="term" value="P:maturation of SSU-rRNA from tricistronic rRNA transcript (SSU-rRNA, 5.8S rRNA, LSU-rRNA)"/>
    <property type="evidence" value="ECO:0007669"/>
    <property type="project" value="InterPro"/>
</dbReference>
<evidence type="ECO:0000259" key="8">
    <source>
        <dbReference type="Pfam" id="PF24892"/>
    </source>
</evidence>
<dbReference type="GO" id="GO:0030515">
    <property type="term" value="F:snoRNA binding"/>
    <property type="evidence" value="ECO:0007669"/>
    <property type="project" value="InterPro"/>
</dbReference>
<dbReference type="GO" id="GO:0034388">
    <property type="term" value="C:Pwp2p-containing subcomplex of 90S preribosome"/>
    <property type="evidence" value="ECO:0007669"/>
    <property type="project" value="TreeGrafter"/>
</dbReference>
<dbReference type="SMART" id="SM00386">
    <property type="entry name" value="HAT"/>
    <property type="match status" value="3"/>
</dbReference>
<dbReference type="AlphaFoldDB" id="F4QED9"/>
<evidence type="ECO:0000313" key="10">
    <source>
        <dbReference type="Proteomes" id="UP000007797"/>
    </source>
</evidence>
<feature type="domain" description="U3 small nucleolar RNA-associated protein 6 N-terminal" evidence="7">
    <location>
        <begin position="16"/>
        <end position="75"/>
    </location>
</feature>
<keyword evidence="4" id="KW-0677">Repeat</keyword>
<dbReference type="PANTHER" id="PTHR23271">
    <property type="entry name" value="HEPATOCELLULAR CARCINOMA-ASSOCIATED ANTIGEN 66"/>
    <property type="match status" value="1"/>
</dbReference>
<evidence type="ECO:0000256" key="2">
    <source>
        <dbReference type="ARBA" id="ARBA00010734"/>
    </source>
</evidence>
<dbReference type="InterPro" id="IPR013949">
    <property type="entry name" value="Utp6"/>
</dbReference>
<dbReference type="OMA" id="CKQWNAK"/>
<dbReference type="Proteomes" id="UP000007797">
    <property type="component" value="Unassembled WGS sequence"/>
</dbReference>
<dbReference type="GeneID" id="14865416"/>
<dbReference type="GO" id="GO:0032040">
    <property type="term" value="C:small-subunit processome"/>
    <property type="evidence" value="ECO:0007669"/>
    <property type="project" value="TreeGrafter"/>
</dbReference>
<dbReference type="InterPro" id="IPR011990">
    <property type="entry name" value="TPR-like_helical_dom_sf"/>
</dbReference>
<dbReference type="EMBL" id="GL883029">
    <property type="protein sequence ID" value="EGG14086.1"/>
    <property type="molecule type" value="Genomic_DNA"/>
</dbReference>
<dbReference type="InterPro" id="IPR055347">
    <property type="entry name" value="UTP6_N"/>
</dbReference>
<dbReference type="STRING" id="1054147.F4QED9"/>
<comment type="subcellular location">
    <subcellularLocation>
        <location evidence="1">Nucleus</location>
        <location evidence="1">Nucleolus</location>
    </subcellularLocation>
</comment>
<dbReference type="Pfam" id="PF08640">
    <property type="entry name" value="U3_assoc_6"/>
    <property type="match status" value="1"/>
</dbReference>
<feature type="domain" description="U3 small nucleolar RNA-associated protein 6 homolog C-terminal" evidence="8">
    <location>
        <begin position="397"/>
        <end position="700"/>
    </location>
</feature>
<evidence type="ECO:0000256" key="5">
    <source>
        <dbReference type="ARBA" id="ARBA00023242"/>
    </source>
</evidence>